<sequence>MKKLLLCCLVGLSMLLVKPLYAGSTDKLLPVGNSIENRLVYEPIEVVYLDFSVAIAISDGAKATITCDGERMAEGVITMGDARGQSQAAILFDKTILPKGKSYKLEVPAGAIYTRDQPTIVMDSYVTPFTVPEYITTRECSIQEGDTVGYTNLISFYYDTETEPLGTPIATLYREGVPIKSVAVNITWDWELGQMHAHFGEYVDFEEGVHYTFTLPEGSMTPRFRTDITNAESSVNFIGGAATPPSGTPDQTPSLCFVKCSLFDGTTHSDILNEVYFYYNEPIKLSDDPKIQLFNYSDKSLIKEVTPTLTHDDVWWIVACDFGGVRIPDDGATLVITAGSILRAGDNKGQNDKNTIRVTPTPQSTDQVEANNPSIYGHNGQIIIDNAPMGEPVSVYAVDGGLIARNVISAHSFVLSVEPNAVYVVSLQGRTYRVIL</sequence>
<feature type="chain" id="PRO_5003309823" description="DUF6383 domain-containing protein" evidence="1">
    <location>
        <begin position="23"/>
        <end position="436"/>
    </location>
</feature>
<feature type="signal peptide" evidence="1">
    <location>
        <begin position="1"/>
        <end position="22"/>
    </location>
</feature>
<dbReference type="EMBL" id="CP002689">
    <property type="protein sequence ID" value="AEE12575.1"/>
    <property type="molecule type" value="Genomic_DNA"/>
</dbReference>
<evidence type="ECO:0000313" key="3">
    <source>
        <dbReference type="EMBL" id="AEE12575.1"/>
    </source>
</evidence>
<dbReference type="Pfam" id="PF19910">
    <property type="entry name" value="DUF6383"/>
    <property type="match status" value="1"/>
</dbReference>
<evidence type="ECO:0000313" key="4">
    <source>
        <dbReference type="Proteomes" id="UP000006545"/>
    </source>
</evidence>
<proteinExistence type="predicted"/>
<evidence type="ECO:0000256" key="1">
    <source>
        <dbReference type="SAM" id="SignalP"/>
    </source>
</evidence>
<keyword evidence="1" id="KW-0732">Signal</keyword>
<dbReference type="KEGG" id="pah:Poras_0625"/>
<dbReference type="RefSeq" id="WP_013760145.1">
    <property type="nucleotide sequence ID" value="NC_015501.1"/>
</dbReference>
<organism evidence="3 4">
    <name type="scientific">Porphyromonas asaccharolytica (strain ATCC 25260 / DSM 20707 / BCRC 10618 / CCUG 7834 / JCM 6326 / LMG 13178 / VPI 4198 / B440)</name>
    <name type="common">Bacteroides asaccharolyticus</name>
    <dbReference type="NCBI Taxonomy" id="879243"/>
    <lineage>
        <taxon>Bacteria</taxon>
        <taxon>Pseudomonadati</taxon>
        <taxon>Bacteroidota</taxon>
        <taxon>Bacteroidia</taxon>
        <taxon>Bacteroidales</taxon>
        <taxon>Porphyromonadaceae</taxon>
        <taxon>Porphyromonas</taxon>
    </lineage>
</organism>
<dbReference type="HOGENOM" id="CLU_667058_0_0_10"/>
<keyword evidence="4" id="KW-1185">Reference proteome</keyword>
<feature type="domain" description="DUF6383" evidence="2">
    <location>
        <begin position="363"/>
        <end position="434"/>
    </location>
</feature>
<dbReference type="InterPro" id="IPR045963">
    <property type="entry name" value="DUF6383"/>
</dbReference>
<gene>
    <name evidence="3" type="ordered locus">Poras_0625</name>
</gene>
<dbReference type="Proteomes" id="UP000006545">
    <property type="component" value="Chromosome"/>
</dbReference>
<accession>F4KJD2</accession>
<dbReference type="OrthoDB" id="1062133at2"/>
<evidence type="ECO:0000259" key="2">
    <source>
        <dbReference type="Pfam" id="PF19910"/>
    </source>
</evidence>
<dbReference type="AlphaFoldDB" id="F4KJD2"/>
<protein>
    <recommendedName>
        <fullName evidence="2">DUF6383 domain-containing protein</fullName>
    </recommendedName>
</protein>
<name>F4KJD2_PORAD</name>
<reference evidence="4" key="1">
    <citation type="submission" date="2011-04" db="EMBL/GenBank/DDBJ databases">
        <title>The complete genome of Porphyromonas asaccharolytica DSM 20707.</title>
        <authorList>
            <person name="Lucas S."/>
            <person name="Han J."/>
            <person name="Lapidus A."/>
            <person name="Bruce D."/>
            <person name="Goodwin L."/>
            <person name="Pitluck S."/>
            <person name="Peters L."/>
            <person name="Kyrpides N."/>
            <person name="Mavromatis K."/>
            <person name="Ivanova N."/>
            <person name="Ovchinnikova G."/>
            <person name="Pagani I."/>
            <person name="Lu M."/>
            <person name="Detter J.C."/>
            <person name="Tapia R."/>
            <person name="Han C."/>
            <person name="Land M."/>
            <person name="Hauser L."/>
            <person name="Markowitz V."/>
            <person name="Cheng J.-F."/>
            <person name="Hugenholtz P."/>
            <person name="Woyke T."/>
            <person name="Wu D."/>
            <person name="Gronow S."/>
            <person name="Wellnitz S."/>
            <person name="Brambilla E."/>
            <person name="Klenk H.-P."/>
            <person name="Eisen J.A."/>
        </authorList>
    </citation>
    <scope>NUCLEOTIDE SEQUENCE [LARGE SCALE GENOMIC DNA]</scope>
    <source>
        <strain evidence="4">ATCC 25260 / DSM 20707 / VPI 4198</strain>
    </source>
</reference>